<sequence length="524" mass="57018">MRAERSSERALIQRRLAREIGTLGLGRPAPIVLAYPSPYHVGMSSLGFQTLYRLLNEHGPGCHRAFLPDSWERMSLAWPPPKRLAISSYESEQPISSYPIIGLSVAYELEISGVIRLLEGAGIPLLAADRGPRDPIVIGGGPLTNSNPSVMLPFVDLLIVGEAESLLPEAVARIQDAHKRGAAIDAAAELPHTIRGEIEPGYFEPIPTMASAPSELLPARSAIVSPDTELSEMFLIEPERGCSRRCTFCVMRGATTGGMRLLDLETPLALIPEHAKKVGLVGAAVTDHPQLEELVARIVERGKGIGISSLRADRLTKGLLARLAAGGYRTITVASDGISERMRLALDRKVSEAELLRAASLIGAADFHRMKVYEMMGAPGETDADADELVRFALELAKIVRLTLTFSTFVAKRNTPLDGAEFMGVKAAQARLDRIRRGLKGKVELRPQPPKWAWIEYMLAQGGPEVGHAAIEAVHAGAGYRDWARALEALPPTERPRCYGDEWLVARRTGKAAERPRLPVLPPR</sequence>
<proteinExistence type="predicted"/>
<dbReference type="PROSITE" id="PS51918">
    <property type="entry name" value="RADICAL_SAM"/>
    <property type="match status" value="1"/>
</dbReference>
<protein>
    <submittedName>
        <fullName evidence="2">Radical SAM superfamily protein</fullName>
    </submittedName>
</protein>
<dbReference type="Pfam" id="PF19864">
    <property type="entry name" value="Radical_SAM_N2"/>
    <property type="match status" value="1"/>
</dbReference>
<dbReference type="CDD" id="cd01335">
    <property type="entry name" value="Radical_SAM"/>
    <property type="match status" value="1"/>
</dbReference>
<dbReference type="SUPFAM" id="SSF102114">
    <property type="entry name" value="Radical SAM enzymes"/>
    <property type="match status" value="1"/>
</dbReference>
<name>A0A2S9XWB3_9BACT</name>
<dbReference type="InterPro" id="IPR058240">
    <property type="entry name" value="rSAM_sf"/>
</dbReference>
<dbReference type="PANTHER" id="PTHR42731:SF5">
    <property type="entry name" value="RADICAL SAM DOMAIN PROTEIN"/>
    <property type="match status" value="1"/>
</dbReference>
<dbReference type="SMART" id="SM00729">
    <property type="entry name" value="Elp3"/>
    <property type="match status" value="1"/>
</dbReference>
<feature type="domain" description="Radical SAM core" evidence="1">
    <location>
        <begin position="228"/>
        <end position="442"/>
    </location>
</feature>
<dbReference type="Gene3D" id="3.80.30.20">
    <property type="entry name" value="tm_1862 like domain"/>
    <property type="match status" value="1"/>
</dbReference>
<evidence type="ECO:0000313" key="3">
    <source>
        <dbReference type="Proteomes" id="UP000237968"/>
    </source>
</evidence>
<keyword evidence="3" id="KW-1185">Reference proteome</keyword>
<accession>A0A2S9XWB3</accession>
<dbReference type="PANTHER" id="PTHR42731">
    <property type="entry name" value="SLL1084 PROTEIN"/>
    <property type="match status" value="1"/>
</dbReference>
<gene>
    <name evidence="2" type="ORF">ENSA5_35090</name>
</gene>
<dbReference type="InterPro" id="IPR023404">
    <property type="entry name" value="rSAM_horseshoe"/>
</dbReference>
<evidence type="ECO:0000259" key="1">
    <source>
        <dbReference type="PROSITE" id="PS51918"/>
    </source>
</evidence>
<evidence type="ECO:0000313" key="2">
    <source>
        <dbReference type="EMBL" id="PRP97124.1"/>
    </source>
</evidence>
<dbReference type="Pfam" id="PF04055">
    <property type="entry name" value="Radical_SAM"/>
    <property type="match status" value="1"/>
</dbReference>
<dbReference type="InterPro" id="IPR045784">
    <property type="entry name" value="Radical_SAM_N2"/>
</dbReference>
<dbReference type="Proteomes" id="UP000237968">
    <property type="component" value="Unassembled WGS sequence"/>
</dbReference>
<organism evidence="2 3">
    <name type="scientific">Enhygromyxa salina</name>
    <dbReference type="NCBI Taxonomy" id="215803"/>
    <lineage>
        <taxon>Bacteria</taxon>
        <taxon>Pseudomonadati</taxon>
        <taxon>Myxococcota</taxon>
        <taxon>Polyangia</taxon>
        <taxon>Nannocystales</taxon>
        <taxon>Nannocystaceae</taxon>
        <taxon>Enhygromyxa</taxon>
    </lineage>
</organism>
<dbReference type="AlphaFoldDB" id="A0A2S9XWB3"/>
<dbReference type="GO" id="GO:0051536">
    <property type="term" value="F:iron-sulfur cluster binding"/>
    <property type="evidence" value="ECO:0007669"/>
    <property type="project" value="InterPro"/>
</dbReference>
<dbReference type="SFLD" id="SFLDS00029">
    <property type="entry name" value="Radical_SAM"/>
    <property type="match status" value="1"/>
</dbReference>
<dbReference type="InterPro" id="IPR007197">
    <property type="entry name" value="rSAM"/>
</dbReference>
<dbReference type="RefSeq" id="WP_106392853.1">
    <property type="nucleotide sequence ID" value="NZ_PVNK01000162.1"/>
</dbReference>
<dbReference type="OrthoDB" id="9806827at2"/>
<comment type="caution">
    <text evidence="2">The sequence shown here is derived from an EMBL/GenBank/DDBJ whole genome shotgun (WGS) entry which is preliminary data.</text>
</comment>
<dbReference type="SFLD" id="SFLDG01082">
    <property type="entry name" value="B12-binding_domain_containing"/>
    <property type="match status" value="1"/>
</dbReference>
<dbReference type="GO" id="GO:0003824">
    <property type="term" value="F:catalytic activity"/>
    <property type="evidence" value="ECO:0007669"/>
    <property type="project" value="InterPro"/>
</dbReference>
<reference evidence="2 3" key="1">
    <citation type="submission" date="2018-03" db="EMBL/GenBank/DDBJ databases">
        <title>Draft Genome Sequences of the Obligatory Marine Myxobacteria Enhygromyxa salina SWB005.</title>
        <authorList>
            <person name="Poehlein A."/>
            <person name="Moghaddam J.A."/>
            <person name="Harms H."/>
            <person name="Alanjari M."/>
            <person name="Koenig G.M."/>
            <person name="Daniel R."/>
            <person name="Schaeberle T.F."/>
        </authorList>
    </citation>
    <scope>NUCLEOTIDE SEQUENCE [LARGE SCALE GENOMIC DNA]</scope>
    <source>
        <strain evidence="2 3">SWB005</strain>
    </source>
</reference>
<dbReference type="InterPro" id="IPR006638">
    <property type="entry name" value="Elp3/MiaA/NifB-like_rSAM"/>
</dbReference>
<dbReference type="EMBL" id="PVNK01000162">
    <property type="protein sequence ID" value="PRP97124.1"/>
    <property type="molecule type" value="Genomic_DNA"/>
</dbReference>